<proteinExistence type="predicted"/>
<evidence type="ECO:0000313" key="2">
    <source>
        <dbReference type="Proteomes" id="UP000886998"/>
    </source>
</evidence>
<protein>
    <submittedName>
        <fullName evidence="1">Uncharacterized protein</fullName>
    </submittedName>
</protein>
<dbReference type="Proteomes" id="UP000886998">
    <property type="component" value="Unassembled WGS sequence"/>
</dbReference>
<organism evidence="1 2">
    <name type="scientific">Trichonephila inaurata madagascariensis</name>
    <dbReference type="NCBI Taxonomy" id="2747483"/>
    <lineage>
        <taxon>Eukaryota</taxon>
        <taxon>Metazoa</taxon>
        <taxon>Ecdysozoa</taxon>
        <taxon>Arthropoda</taxon>
        <taxon>Chelicerata</taxon>
        <taxon>Arachnida</taxon>
        <taxon>Araneae</taxon>
        <taxon>Araneomorphae</taxon>
        <taxon>Entelegynae</taxon>
        <taxon>Araneoidea</taxon>
        <taxon>Nephilidae</taxon>
        <taxon>Trichonephila</taxon>
        <taxon>Trichonephila inaurata</taxon>
    </lineage>
</organism>
<comment type="caution">
    <text evidence="1">The sequence shown here is derived from an EMBL/GenBank/DDBJ whole genome shotgun (WGS) entry which is preliminary data.</text>
</comment>
<gene>
    <name evidence="1" type="ORF">TNIN_412671</name>
</gene>
<sequence>MKTLLFRQQRLAFQGKNSISNTIDKNGVTAQIVASSSIARDNKKEVSQILASSYQKNEEKYYPIGITNSKISRLNSGPTCISVAWSLSGSLTITNKILKYMGGIYSMKTIFLTPKYKI</sequence>
<reference evidence="1" key="1">
    <citation type="submission" date="2020-08" db="EMBL/GenBank/DDBJ databases">
        <title>Multicomponent nature underlies the extraordinary mechanical properties of spider dragline silk.</title>
        <authorList>
            <person name="Kono N."/>
            <person name="Nakamura H."/>
            <person name="Mori M."/>
            <person name="Yoshida Y."/>
            <person name="Ohtoshi R."/>
            <person name="Malay A.D."/>
            <person name="Moran D.A.P."/>
            <person name="Tomita M."/>
            <person name="Numata K."/>
            <person name="Arakawa K."/>
        </authorList>
    </citation>
    <scope>NUCLEOTIDE SEQUENCE</scope>
</reference>
<accession>A0A8X7C3L8</accession>
<dbReference type="EMBL" id="BMAV01008932">
    <property type="protein sequence ID" value="GFY52833.1"/>
    <property type="molecule type" value="Genomic_DNA"/>
</dbReference>
<keyword evidence="2" id="KW-1185">Reference proteome</keyword>
<evidence type="ECO:0000313" key="1">
    <source>
        <dbReference type="EMBL" id="GFY52833.1"/>
    </source>
</evidence>
<name>A0A8X7C3L8_9ARAC</name>
<dbReference type="AlphaFoldDB" id="A0A8X7C3L8"/>